<evidence type="ECO:0000313" key="2">
    <source>
        <dbReference type="EMBL" id="CAI6059493.1"/>
    </source>
</evidence>
<dbReference type="AlphaFoldDB" id="A0AA35LT96"/>
<dbReference type="Proteomes" id="UP001160390">
    <property type="component" value="Unassembled WGS sequence"/>
</dbReference>
<comment type="caution">
    <text evidence="2">The sequence shown here is derived from an EMBL/GenBank/DDBJ whole genome shotgun (WGS) entry which is preliminary data.</text>
</comment>
<accession>A0AA35LT96</accession>
<evidence type="ECO:0000313" key="3">
    <source>
        <dbReference type="Proteomes" id="UP001160390"/>
    </source>
</evidence>
<sequence>MDRLFSDVHESAQAAKQACNDYAKTAGFALIIRNTARHSDGRRGYTSRKNPDTHPSKRRSTISQMTACPFRLWVKPTGDNAYFVQPGQSVQYNHDLEKPVAFSAFRRETIELYKDKIIAMHSSGTPPLKISLFIEAEVIKLKKASKILTPLLPKDISNVIAQHHQDQLEEATYRWALLTLLDIMDQLDIPPPRVTVTDREIALINALESDPRLARSVNLLCR</sequence>
<feature type="region of interest" description="Disordered" evidence="1">
    <location>
        <begin position="39"/>
        <end position="61"/>
    </location>
</feature>
<dbReference type="EMBL" id="CABFNP030000615">
    <property type="protein sequence ID" value="CAI6059493.1"/>
    <property type="molecule type" value="Genomic_DNA"/>
</dbReference>
<protein>
    <submittedName>
        <fullName evidence="2">Uncharacterized protein</fullName>
    </submittedName>
</protein>
<gene>
    <name evidence="2" type="ORF">CCHLO57077_00015821</name>
</gene>
<reference evidence="2" key="1">
    <citation type="submission" date="2023-01" db="EMBL/GenBank/DDBJ databases">
        <authorList>
            <person name="Piombo E."/>
        </authorList>
    </citation>
    <scope>NUCLEOTIDE SEQUENCE</scope>
</reference>
<keyword evidence="3" id="KW-1185">Reference proteome</keyword>
<proteinExistence type="predicted"/>
<evidence type="ECO:0000256" key="1">
    <source>
        <dbReference type="SAM" id="MobiDB-lite"/>
    </source>
</evidence>
<name>A0AA35LT96_9HYPO</name>
<feature type="compositionally biased region" description="Basic and acidic residues" evidence="1">
    <location>
        <begin position="39"/>
        <end position="55"/>
    </location>
</feature>
<organism evidence="2 3">
    <name type="scientific">Clonostachys chloroleuca</name>
    <dbReference type="NCBI Taxonomy" id="1926264"/>
    <lineage>
        <taxon>Eukaryota</taxon>
        <taxon>Fungi</taxon>
        <taxon>Dikarya</taxon>
        <taxon>Ascomycota</taxon>
        <taxon>Pezizomycotina</taxon>
        <taxon>Sordariomycetes</taxon>
        <taxon>Hypocreomycetidae</taxon>
        <taxon>Hypocreales</taxon>
        <taxon>Bionectriaceae</taxon>
        <taxon>Clonostachys</taxon>
    </lineage>
</organism>